<comment type="catalytic activity">
    <reaction evidence="1">
        <text>ATP + protein L-histidine = ADP + protein N-phospho-L-histidine.</text>
        <dbReference type="EC" id="2.7.13.3"/>
    </reaction>
</comment>
<dbReference type="InterPro" id="IPR003594">
    <property type="entry name" value="HATPase_dom"/>
</dbReference>
<organism evidence="10 11">
    <name type="scientific">Candidatus Cohnella colombiensis</name>
    <dbReference type="NCBI Taxonomy" id="3121368"/>
    <lineage>
        <taxon>Bacteria</taxon>
        <taxon>Bacillati</taxon>
        <taxon>Bacillota</taxon>
        <taxon>Bacilli</taxon>
        <taxon>Bacillales</taxon>
        <taxon>Paenibacillaceae</taxon>
        <taxon>Cohnella</taxon>
    </lineage>
</organism>
<dbReference type="PANTHER" id="PTHR43065:SF10">
    <property type="entry name" value="PEROXIDE STRESS-ACTIVATED HISTIDINE KINASE MAK3"/>
    <property type="match status" value="1"/>
</dbReference>
<dbReference type="SUPFAM" id="SSF47384">
    <property type="entry name" value="Homodimeric domain of signal transducing histidine kinase"/>
    <property type="match status" value="1"/>
</dbReference>
<evidence type="ECO:0000259" key="9">
    <source>
        <dbReference type="PROSITE" id="PS50109"/>
    </source>
</evidence>
<dbReference type="SUPFAM" id="SSF55874">
    <property type="entry name" value="ATPase domain of HSP90 chaperone/DNA topoisomerase II/histidine kinase"/>
    <property type="match status" value="1"/>
</dbReference>
<dbReference type="PROSITE" id="PS50109">
    <property type="entry name" value="HIS_KIN"/>
    <property type="match status" value="1"/>
</dbReference>
<keyword evidence="5" id="KW-0547">Nucleotide-binding</keyword>
<evidence type="ECO:0000256" key="8">
    <source>
        <dbReference type="ARBA" id="ARBA00023012"/>
    </source>
</evidence>
<proteinExistence type="predicted"/>
<dbReference type="EMBL" id="CP119317">
    <property type="protein sequence ID" value="WEK54504.1"/>
    <property type="molecule type" value="Genomic_DNA"/>
</dbReference>
<evidence type="ECO:0000256" key="4">
    <source>
        <dbReference type="ARBA" id="ARBA00022679"/>
    </source>
</evidence>
<dbReference type="InterPro" id="IPR005467">
    <property type="entry name" value="His_kinase_dom"/>
</dbReference>
<keyword evidence="8" id="KW-0902">Two-component regulatory system</keyword>
<dbReference type="InterPro" id="IPR004358">
    <property type="entry name" value="Sig_transdc_His_kin-like_C"/>
</dbReference>
<evidence type="ECO:0000256" key="7">
    <source>
        <dbReference type="ARBA" id="ARBA00022840"/>
    </source>
</evidence>
<dbReference type="InterPro" id="IPR003661">
    <property type="entry name" value="HisK_dim/P_dom"/>
</dbReference>
<dbReference type="SMART" id="SM00387">
    <property type="entry name" value="HATPase_c"/>
    <property type="match status" value="1"/>
</dbReference>
<dbReference type="AlphaFoldDB" id="A0AA95JFR0"/>
<evidence type="ECO:0000313" key="10">
    <source>
        <dbReference type="EMBL" id="WEK54504.1"/>
    </source>
</evidence>
<dbReference type="Pfam" id="PF00512">
    <property type="entry name" value="HisKA"/>
    <property type="match status" value="1"/>
</dbReference>
<dbReference type="InterPro" id="IPR035965">
    <property type="entry name" value="PAS-like_dom_sf"/>
</dbReference>
<dbReference type="Gene3D" id="1.10.287.130">
    <property type="match status" value="1"/>
</dbReference>
<dbReference type="Proteomes" id="UP001178662">
    <property type="component" value="Chromosome"/>
</dbReference>
<dbReference type="SUPFAM" id="SSF55785">
    <property type="entry name" value="PYP-like sensor domain (PAS domain)"/>
    <property type="match status" value="1"/>
</dbReference>
<evidence type="ECO:0000256" key="6">
    <source>
        <dbReference type="ARBA" id="ARBA00022777"/>
    </source>
</evidence>
<name>A0AA95JFR0_9BACL</name>
<gene>
    <name evidence="10" type="ORF">P0Y55_18560</name>
</gene>
<dbReference type="Pfam" id="PF02518">
    <property type="entry name" value="HATPase_c"/>
    <property type="match status" value="1"/>
</dbReference>
<dbReference type="Gene3D" id="3.30.565.10">
    <property type="entry name" value="Histidine kinase-like ATPase, C-terminal domain"/>
    <property type="match status" value="1"/>
</dbReference>
<evidence type="ECO:0000256" key="2">
    <source>
        <dbReference type="ARBA" id="ARBA00012438"/>
    </source>
</evidence>
<keyword evidence="3" id="KW-0597">Phosphoprotein</keyword>
<protein>
    <recommendedName>
        <fullName evidence="2">histidine kinase</fullName>
        <ecNumber evidence="2">2.7.13.3</ecNumber>
    </recommendedName>
</protein>
<sequence length="376" mass="42920">MERALRLITGDSQSTDVDLSIEQWVGLFLIRALEIQNCGAIVLDQQFRVVLVSELLCEIFDVARSEWETGEIEHIFALHSVLPQPFDRSLLEGNVFRNRSWRFMNGLKRYDMLLDGDLIYDRGRLIGACVVFRNITDVLTLQQQVLQSDRLKMIGQIAASTAHEIRNPLTSIKGFMQLLNERLSEREMQHEQGYVTIILSELERINGLVNEFLLLSKPKQMKLVPIRSRHILREILPVIRSEAMLHNVTIKYYPNVALAPIMVDKELIKQVFLNIGKNAIEAMSAGGTLKIREYQQQDDSNNLIVEFIDTGPGIHLDRIEEVFEPFYTTKPEGTGLGLPVCQRIIHEMGGAIKVSSSDQGTTFMLKLPYVHLHNRV</sequence>
<reference evidence="10" key="1">
    <citation type="submission" date="2023-03" db="EMBL/GenBank/DDBJ databases">
        <title>Andean soil-derived lignocellulolytic bacterial consortium as a source of novel taxa and putative plastic-active enzymes.</title>
        <authorList>
            <person name="Diaz-Garcia L."/>
            <person name="Chuvochina M."/>
            <person name="Feuerriegel G."/>
            <person name="Bunk B."/>
            <person name="Sproer C."/>
            <person name="Streit W.R."/>
            <person name="Rodriguez L.M."/>
            <person name="Overmann J."/>
            <person name="Jimenez D.J."/>
        </authorList>
    </citation>
    <scope>NUCLEOTIDE SEQUENCE</scope>
    <source>
        <strain evidence="10">MAG 2441</strain>
    </source>
</reference>
<feature type="domain" description="Histidine kinase" evidence="9">
    <location>
        <begin position="160"/>
        <end position="371"/>
    </location>
</feature>
<dbReference type="SMART" id="SM00388">
    <property type="entry name" value="HisKA"/>
    <property type="match status" value="1"/>
</dbReference>
<evidence type="ECO:0000256" key="3">
    <source>
        <dbReference type="ARBA" id="ARBA00022553"/>
    </source>
</evidence>
<keyword evidence="6" id="KW-0418">Kinase</keyword>
<evidence type="ECO:0000313" key="11">
    <source>
        <dbReference type="Proteomes" id="UP001178662"/>
    </source>
</evidence>
<dbReference type="InterPro" id="IPR036890">
    <property type="entry name" value="HATPase_C_sf"/>
</dbReference>
<keyword evidence="4" id="KW-0808">Transferase</keyword>
<dbReference type="PANTHER" id="PTHR43065">
    <property type="entry name" value="SENSOR HISTIDINE KINASE"/>
    <property type="match status" value="1"/>
</dbReference>
<dbReference type="CDD" id="cd00082">
    <property type="entry name" value="HisKA"/>
    <property type="match status" value="1"/>
</dbReference>
<keyword evidence="11" id="KW-1185">Reference proteome</keyword>
<dbReference type="GO" id="GO:0000155">
    <property type="term" value="F:phosphorelay sensor kinase activity"/>
    <property type="evidence" value="ECO:0007669"/>
    <property type="project" value="InterPro"/>
</dbReference>
<dbReference type="InterPro" id="IPR036097">
    <property type="entry name" value="HisK_dim/P_sf"/>
</dbReference>
<dbReference type="Gene3D" id="3.30.450.20">
    <property type="entry name" value="PAS domain"/>
    <property type="match status" value="1"/>
</dbReference>
<dbReference type="GO" id="GO:0005524">
    <property type="term" value="F:ATP binding"/>
    <property type="evidence" value="ECO:0007669"/>
    <property type="project" value="UniProtKB-KW"/>
</dbReference>
<keyword evidence="7 10" id="KW-0067">ATP-binding</keyword>
<accession>A0AA95JFR0</accession>
<dbReference type="PRINTS" id="PR00344">
    <property type="entry name" value="BCTRLSENSOR"/>
</dbReference>
<dbReference type="EC" id="2.7.13.3" evidence="2"/>
<evidence type="ECO:0000256" key="5">
    <source>
        <dbReference type="ARBA" id="ARBA00022741"/>
    </source>
</evidence>
<evidence type="ECO:0000256" key="1">
    <source>
        <dbReference type="ARBA" id="ARBA00000085"/>
    </source>
</evidence>